<accession>A0A382WIW8</accession>
<name>A0A382WIW8_9ZZZZ</name>
<evidence type="ECO:0000313" key="2">
    <source>
        <dbReference type="EMBL" id="SVD58797.1"/>
    </source>
</evidence>
<sequence>MEQAAYSTLLIISLFLLLGSGLWVAMSLFVVGFIGISLFSHAPVGPVMATIVWGAENSWALAALPMFIWM</sequence>
<evidence type="ECO:0000256" key="1">
    <source>
        <dbReference type="SAM" id="Phobius"/>
    </source>
</evidence>
<feature type="transmembrane region" description="Helical" evidence="1">
    <location>
        <begin position="51"/>
        <end position="69"/>
    </location>
</feature>
<gene>
    <name evidence="2" type="ORF">METZ01_LOCUS411651</name>
</gene>
<dbReference type="EMBL" id="UINC01160253">
    <property type="protein sequence ID" value="SVD58797.1"/>
    <property type="molecule type" value="Genomic_DNA"/>
</dbReference>
<keyword evidence="1" id="KW-1133">Transmembrane helix</keyword>
<evidence type="ECO:0008006" key="3">
    <source>
        <dbReference type="Google" id="ProtNLM"/>
    </source>
</evidence>
<reference evidence="2" key="1">
    <citation type="submission" date="2018-05" db="EMBL/GenBank/DDBJ databases">
        <authorList>
            <person name="Lanie J.A."/>
            <person name="Ng W.-L."/>
            <person name="Kazmierczak K.M."/>
            <person name="Andrzejewski T.M."/>
            <person name="Davidsen T.M."/>
            <person name="Wayne K.J."/>
            <person name="Tettelin H."/>
            <person name="Glass J.I."/>
            <person name="Rusch D."/>
            <person name="Podicherti R."/>
            <person name="Tsui H.-C.T."/>
            <person name="Winkler M.E."/>
        </authorList>
    </citation>
    <scope>NUCLEOTIDE SEQUENCE</scope>
</reference>
<proteinExistence type="predicted"/>
<keyword evidence="1" id="KW-0812">Transmembrane</keyword>
<feature type="non-terminal residue" evidence="2">
    <location>
        <position position="70"/>
    </location>
</feature>
<keyword evidence="1" id="KW-0472">Membrane</keyword>
<organism evidence="2">
    <name type="scientific">marine metagenome</name>
    <dbReference type="NCBI Taxonomy" id="408172"/>
    <lineage>
        <taxon>unclassified sequences</taxon>
        <taxon>metagenomes</taxon>
        <taxon>ecological metagenomes</taxon>
    </lineage>
</organism>
<dbReference type="AlphaFoldDB" id="A0A382WIW8"/>
<feature type="transmembrane region" description="Helical" evidence="1">
    <location>
        <begin position="12"/>
        <end position="39"/>
    </location>
</feature>
<protein>
    <recommendedName>
        <fullName evidence="3">TRAP C4-dicarboxylate transport system permease DctM subunit domain-containing protein</fullName>
    </recommendedName>
</protein>